<feature type="region of interest" description="Disordered" evidence="1">
    <location>
        <begin position="36"/>
        <end position="132"/>
    </location>
</feature>
<feature type="compositionally biased region" description="Basic and acidic residues" evidence="1">
    <location>
        <begin position="110"/>
        <end position="122"/>
    </location>
</feature>
<proteinExistence type="predicted"/>
<comment type="caution">
    <text evidence="2">The sequence shown here is derived from an EMBL/GenBank/DDBJ whole genome shotgun (WGS) entry which is preliminary data.</text>
</comment>
<evidence type="ECO:0000313" key="3">
    <source>
        <dbReference type="Proteomes" id="UP000663880"/>
    </source>
</evidence>
<gene>
    <name evidence="2" type="ORF">PMACD_LOCUS15472</name>
</gene>
<dbReference type="AlphaFoldDB" id="A0A821XQQ4"/>
<reference evidence="2" key="1">
    <citation type="submission" date="2021-02" db="EMBL/GenBank/DDBJ databases">
        <authorList>
            <person name="Steward A R."/>
        </authorList>
    </citation>
    <scope>NUCLEOTIDE SEQUENCE</scope>
</reference>
<evidence type="ECO:0000256" key="1">
    <source>
        <dbReference type="SAM" id="MobiDB-lite"/>
    </source>
</evidence>
<sequence>MRYSEYDTPARSERSPTTASDFAWTALTHVRAVTTTGQDTEARGGSSAGRLTVGGAPHKVCNKKPTRRVEPYAFSSPPHQGLYPPQCHPASAVQTTTPPPVALPELSTPEEERINTNREKKATGASQTSQPV</sequence>
<dbReference type="EMBL" id="CAJOBZ010000071">
    <property type="protein sequence ID" value="CAF4948802.1"/>
    <property type="molecule type" value="Genomic_DNA"/>
</dbReference>
<name>A0A821XQQ4_9NEOP</name>
<protein>
    <submittedName>
        <fullName evidence="2">Uncharacterized protein</fullName>
    </submittedName>
</protein>
<keyword evidence="3" id="KW-1185">Reference proteome</keyword>
<organism evidence="2 3">
    <name type="scientific">Pieris macdunnoughi</name>
    <dbReference type="NCBI Taxonomy" id="345717"/>
    <lineage>
        <taxon>Eukaryota</taxon>
        <taxon>Metazoa</taxon>
        <taxon>Ecdysozoa</taxon>
        <taxon>Arthropoda</taxon>
        <taxon>Hexapoda</taxon>
        <taxon>Insecta</taxon>
        <taxon>Pterygota</taxon>
        <taxon>Neoptera</taxon>
        <taxon>Endopterygota</taxon>
        <taxon>Lepidoptera</taxon>
        <taxon>Glossata</taxon>
        <taxon>Ditrysia</taxon>
        <taxon>Papilionoidea</taxon>
        <taxon>Pieridae</taxon>
        <taxon>Pierinae</taxon>
        <taxon>Pieris</taxon>
    </lineage>
</organism>
<accession>A0A821XQQ4</accession>
<dbReference type="Proteomes" id="UP000663880">
    <property type="component" value="Unassembled WGS sequence"/>
</dbReference>
<evidence type="ECO:0000313" key="2">
    <source>
        <dbReference type="EMBL" id="CAF4948802.1"/>
    </source>
</evidence>